<keyword evidence="1" id="KW-1133">Transmembrane helix</keyword>
<name>A0A220VG87_9GAMM</name>
<dbReference type="AlphaFoldDB" id="A0A220VG87"/>
<accession>A0A220VG87</accession>
<dbReference type="Proteomes" id="UP000242175">
    <property type="component" value="Chromosome small"/>
</dbReference>
<feature type="transmembrane region" description="Helical" evidence="1">
    <location>
        <begin position="110"/>
        <end position="130"/>
    </location>
</feature>
<keyword evidence="1" id="KW-0812">Transmembrane</keyword>
<evidence type="ECO:0008006" key="4">
    <source>
        <dbReference type="Google" id="ProtNLM"/>
    </source>
</evidence>
<dbReference type="KEGG" id="pmai:CF386_09605"/>
<gene>
    <name evidence="2" type="ORF">CF386_09605</name>
</gene>
<dbReference type="OrthoDB" id="7618855at2"/>
<dbReference type="RefSeq" id="WP_089074219.1">
    <property type="nucleotide sequence ID" value="NZ_CBCSAM010000002.1"/>
</dbReference>
<proteinExistence type="predicted"/>
<dbReference type="Pfam" id="PF09933">
    <property type="entry name" value="DUF2165"/>
    <property type="match status" value="1"/>
</dbReference>
<keyword evidence="1" id="KW-0472">Membrane</keyword>
<reference evidence="2 3" key="1">
    <citation type="journal article" date="2016" name="Int. J. Syst. Evol. Microbiol.">
        <title>Paraphotobacterium marinum gen. nov., sp. nov., a member of the family Vibrionaceae, isolated from surface seawater.</title>
        <authorList>
            <person name="Huang Z."/>
            <person name="Dong C."/>
            <person name="Shao Z."/>
        </authorList>
    </citation>
    <scope>NUCLEOTIDE SEQUENCE [LARGE SCALE GENOMIC DNA]</scope>
    <source>
        <strain evidence="2 3">NSCS20N07D</strain>
    </source>
</reference>
<feature type="transmembrane region" description="Helical" evidence="1">
    <location>
        <begin position="7"/>
        <end position="27"/>
    </location>
</feature>
<dbReference type="InterPro" id="IPR018681">
    <property type="entry name" value="DUF2165_transmembrane"/>
</dbReference>
<evidence type="ECO:0000313" key="3">
    <source>
        <dbReference type="Proteomes" id="UP000242175"/>
    </source>
</evidence>
<organism evidence="2 3">
    <name type="scientific">Paraphotobacterium marinum</name>
    <dbReference type="NCBI Taxonomy" id="1755811"/>
    <lineage>
        <taxon>Bacteria</taxon>
        <taxon>Pseudomonadati</taxon>
        <taxon>Pseudomonadota</taxon>
        <taxon>Gammaproteobacteria</taxon>
        <taxon>Vibrionales</taxon>
        <taxon>Vibrionaceae</taxon>
        <taxon>Paraphotobacterium</taxon>
    </lineage>
</organism>
<feature type="transmembrane region" description="Helical" evidence="1">
    <location>
        <begin position="69"/>
        <end position="90"/>
    </location>
</feature>
<protein>
    <recommendedName>
        <fullName evidence="4">DUF2165 domain-containing protein</fullName>
    </recommendedName>
</protein>
<sequence length="167" mass="18133">MSYKQTVRLSIILMALFPTLWGLFSFMNNTSGFSGTAQYAVAPLLSMSDTYGNPAQTWRAITSPMAANIFLAIITAIETLAGLLGLWSIFKLLKAFKDTPKAFEDAKSPLVLSCVLAILVWGVGFAVIAGDYFLAWQSKTTLATQIGGLIYAIPCFLTLILAVIHKE</sequence>
<feature type="transmembrane region" description="Helical" evidence="1">
    <location>
        <begin position="142"/>
        <end position="164"/>
    </location>
</feature>
<evidence type="ECO:0000256" key="1">
    <source>
        <dbReference type="SAM" id="Phobius"/>
    </source>
</evidence>
<dbReference type="EMBL" id="CP022356">
    <property type="protein sequence ID" value="ASK79311.1"/>
    <property type="molecule type" value="Genomic_DNA"/>
</dbReference>
<evidence type="ECO:0000313" key="2">
    <source>
        <dbReference type="EMBL" id="ASK79311.1"/>
    </source>
</evidence>
<keyword evidence="3" id="KW-1185">Reference proteome</keyword>